<dbReference type="Pfam" id="PF22754">
    <property type="entry name" value="bHLH-TF_ACT-like_plant"/>
    <property type="match status" value="1"/>
</dbReference>
<dbReference type="GO" id="GO:0043565">
    <property type="term" value="F:sequence-specific DNA binding"/>
    <property type="evidence" value="ECO:0007669"/>
    <property type="project" value="TreeGrafter"/>
</dbReference>
<organism evidence="4 5">
    <name type="scientific">Rhamnella rubrinervis</name>
    <dbReference type="NCBI Taxonomy" id="2594499"/>
    <lineage>
        <taxon>Eukaryota</taxon>
        <taxon>Viridiplantae</taxon>
        <taxon>Streptophyta</taxon>
        <taxon>Embryophyta</taxon>
        <taxon>Tracheophyta</taxon>
        <taxon>Spermatophyta</taxon>
        <taxon>Magnoliopsida</taxon>
        <taxon>eudicotyledons</taxon>
        <taxon>Gunneridae</taxon>
        <taxon>Pentapetalae</taxon>
        <taxon>rosids</taxon>
        <taxon>fabids</taxon>
        <taxon>Rosales</taxon>
        <taxon>Rhamnaceae</taxon>
        <taxon>rhamnoid group</taxon>
        <taxon>Rhamneae</taxon>
        <taxon>Rhamnella</taxon>
    </lineage>
</organism>
<keyword evidence="5" id="KW-1185">Reference proteome</keyword>
<dbReference type="PANTHER" id="PTHR31945">
    <property type="entry name" value="TRANSCRIPTION FACTOR SCREAM2-RELATED"/>
    <property type="match status" value="1"/>
</dbReference>
<evidence type="ECO:0000256" key="1">
    <source>
        <dbReference type="ARBA" id="ARBA00004123"/>
    </source>
</evidence>
<dbReference type="EMBL" id="VOIH02000003">
    <property type="protein sequence ID" value="KAF3451282.1"/>
    <property type="molecule type" value="Genomic_DNA"/>
</dbReference>
<reference evidence="4" key="1">
    <citation type="submission" date="2020-03" db="EMBL/GenBank/DDBJ databases">
        <title>A high-quality chromosome-level genome assembly of a woody plant with both climbing and erect habits, Rhamnella rubrinervis.</title>
        <authorList>
            <person name="Lu Z."/>
            <person name="Yang Y."/>
            <person name="Zhu X."/>
            <person name="Sun Y."/>
        </authorList>
    </citation>
    <scope>NUCLEOTIDE SEQUENCE</scope>
    <source>
        <strain evidence="4">BYM</strain>
        <tissue evidence="4">Leaf</tissue>
    </source>
</reference>
<proteinExistence type="predicted"/>
<gene>
    <name evidence="4" type="ORF">FNV43_RR07377</name>
</gene>
<dbReference type="GO" id="GO:0005634">
    <property type="term" value="C:nucleus"/>
    <property type="evidence" value="ECO:0007669"/>
    <property type="project" value="UniProtKB-SubCell"/>
</dbReference>
<dbReference type="OrthoDB" id="1057417at2759"/>
<evidence type="ECO:0000313" key="5">
    <source>
        <dbReference type="Proteomes" id="UP000796880"/>
    </source>
</evidence>
<evidence type="ECO:0000259" key="3">
    <source>
        <dbReference type="Pfam" id="PF22754"/>
    </source>
</evidence>
<accession>A0A8K0MMB1</accession>
<sequence length="118" mass="13351">MDAFLYIHILKLRLEAAKRDYLNLIEHSLLPKEVKVEKNEEGGFLIRVTCEKGGDTLVSVLQVFEEMSLDIVQARVSCNCNLFTMEATAIAAQNQDLDVRDVRQAILNATTQKQDVEI</sequence>
<evidence type="ECO:0000256" key="2">
    <source>
        <dbReference type="ARBA" id="ARBA00023242"/>
    </source>
</evidence>
<keyword evidence="2" id="KW-0539">Nucleus</keyword>
<name>A0A8K0MMB1_9ROSA</name>
<feature type="domain" description="Plant bHLH transcription factor ACT-like" evidence="3">
    <location>
        <begin position="33"/>
        <end position="109"/>
    </location>
</feature>
<dbReference type="Proteomes" id="UP000796880">
    <property type="component" value="Unassembled WGS sequence"/>
</dbReference>
<dbReference type="InterPro" id="IPR054502">
    <property type="entry name" value="bHLH-TF_ACT-like_plant"/>
</dbReference>
<dbReference type="PANTHER" id="PTHR31945:SF27">
    <property type="entry name" value="TRANSCRIPTION FACTOR BHLH35-LIKE PROTEIN"/>
    <property type="match status" value="1"/>
</dbReference>
<protein>
    <recommendedName>
        <fullName evidence="3">Plant bHLH transcription factor ACT-like domain-containing protein</fullName>
    </recommendedName>
</protein>
<dbReference type="InterPro" id="IPR051358">
    <property type="entry name" value="TF_AMS/ICE1/BHLH6-like"/>
</dbReference>
<comment type="caution">
    <text evidence="4">The sequence shown here is derived from an EMBL/GenBank/DDBJ whole genome shotgun (WGS) entry which is preliminary data.</text>
</comment>
<evidence type="ECO:0000313" key="4">
    <source>
        <dbReference type="EMBL" id="KAF3451282.1"/>
    </source>
</evidence>
<dbReference type="AlphaFoldDB" id="A0A8K0MMB1"/>
<comment type="subcellular location">
    <subcellularLocation>
        <location evidence="1">Nucleus</location>
    </subcellularLocation>
</comment>
<dbReference type="GO" id="GO:0003700">
    <property type="term" value="F:DNA-binding transcription factor activity"/>
    <property type="evidence" value="ECO:0007669"/>
    <property type="project" value="TreeGrafter"/>
</dbReference>